<accession>A0A9J6CWN5</accession>
<keyword evidence="1" id="KW-0175">Coiled coil</keyword>
<feature type="region of interest" description="Disordered" evidence="2">
    <location>
        <begin position="156"/>
        <end position="179"/>
    </location>
</feature>
<dbReference type="EMBL" id="JABSTU010005295">
    <property type="protein sequence ID" value="KAH7948547.1"/>
    <property type="molecule type" value="Genomic_DNA"/>
</dbReference>
<organism evidence="3 4">
    <name type="scientific">Rhipicephalus microplus</name>
    <name type="common">Cattle tick</name>
    <name type="synonym">Boophilus microplus</name>
    <dbReference type="NCBI Taxonomy" id="6941"/>
    <lineage>
        <taxon>Eukaryota</taxon>
        <taxon>Metazoa</taxon>
        <taxon>Ecdysozoa</taxon>
        <taxon>Arthropoda</taxon>
        <taxon>Chelicerata</taxon>
        <taxon>Arachnida</taxon>
        <taxon>Acari</taxon>
        <taxon>Parasitiformes</taxon>
        <taxon>Ixodida</taxon>
        <taxon>Ixodoidea</taxon>
        <taxon>Ixodidae</taxon>
        <taxon>Rhipicephalinae</taxon>
        <taxon>Rhipicephalus</taxon>
        <taxon>Boophilus</taxon>
    </lineage>
</organism>
<sequence length="179" mass="20432">MGSRLAHLFEAKNALRDRWKKQKLNRRLRSKISQLNKDIERHAKKLAAQQWNEVCNDADGKMRKGTKRALLKNLFTDSTKSSKSSAWLEIERLVYMNTSEGCDLQTFADKLVDIYLPLEGKSIPWNNPTSQHQRTPQTALARPFKVAEIVHACGTSTDGRRSAQTESQTSFLETLTTQQ</sequence>
<reference evidence="3" key="1">
    <citation type="journal article" date="2020" name="Cell">
        <title>Large-Scale Comparative Analyses of Tick Genomes Elucidate Their Genetic Diversity and Vector Capacities.</title>
        <authorList>
            <consortium name="Tick Genome and Microbiome Consortium (TIGMIC)"/>
            <person name="Jia N."/>
            <person name="Wang J."/>
            <person name="Shi W."/>
            <person name="Du L."/>
            <person name="Sun Y."/>
            <person name="Zhan W."/>
            <person name="Jiang J.F."/>
            <person name="Wang Q."/>
            <person name="Zhang B."/>
            <person name="Ji P."/>
            <person name="Bell-Sakyi L."/>
            <person name="Cui X.M."/>
            <person name="Yuan T.T."/>
            <person name="Jiang B.G."/>
            <person name="Yang W.F."/>
            <person name="Lam T.T."/>
            <person name="Chang Q.C."/>
            <person name="Ding S.J."/>
            <person name="Wang X.J."/>
            <person name="Zhu J.G."/>
            <person name="Ruan X.D."/>
            <person name="Zhao L."/>
            <person name="Wei J.T."/>
            <person name="Ye R.Z."/>
            <person name="Que T.C."/>
            <person name="Du C.H."/>
            <person name="Zhou Y.H."/>
            <person name="Cheng J.X."/>
            <person name="Dai P.F."/>
            <person name="Guo W.B."/>
            <person name="Han X.H."/>
            <person name="Huang E.J."/>
            <person name="Li L.F."/>
            <person name="Wei W."/>
            <person name="Gao Y.C."/>
            <person name="Liu J.Z."/>
            <person name="Shao H.Z."/>
            <person name="Wang X."/>
            <person name="Wang C.C."/>
            <person name="Yang T.C."/>
            <person name="Huo Q.B."/>
            <person name="Li W."/>
            <person name="Chen H.Y."/>
            <person name="Chen S.E."/>
            <person name="Zhou L.G."/>
            <person name="Ni X.B."/>
            <person name="Tian J.H."/>
            <person name="Sheng Y."/>
            <person name="Liu T."/>
            <person name="Pan Y.S."/>
            <person name="Xia L.Y."/>
            <person name="Li J."/>
            <person name="Zhao F."/>
            <person name="Cao W.C."/>
        </authorList>
    </citation>
    <scope>NUCLEOTIDE SEQUENCE</scope>
    <source>
        <strain evidence="3">Rmic-2018</strain>
    </source>
</reference>
<name>A0A9J6CWN5_RHIMP</name>
<evidence type="ECO:0000313" key="3">
    <source>
        <dbReference type="EMBL" id="KAH7948547.1"/>
    </source>
</evidence>
<gene>
    <name evidence="3" type="ORF">HPB51_028525</name>
</gene>
<dbReference type="AlphaFoldDB" id="A0A9J6CWN5"/>
<evidence type="ECO:0000313" key="4">
    <source>
        <dbReference type="Proteomes" id="UP000821866"/>
    </source>
</evidence>
<keyword evidence="4" id="KW-1185">Reference proteome</keyword>
<reference evidence="3" key="2">
    <citation type="submission" date="2021-09" db="EMBL/GenBank/DDBJ databases">
        <authorList>
            <person name="Jia N."/>
            <person name="Wang J."/>
            <person name="Shi W."/>
            <person name="Du L."/>
            <person name="Sun Y."/>
            <person name="Zhan W."/>
            <person name="Jiang J."/>
            <person name="Wang Q."/>
            <person name="Zhang B."/>
            <person name="Ji P."/>
            <person name="Sakyi L.B."/>
            <person name="Cui X."/>
            <person name="Yuan T."/>
            <person name="Jiang B."/>
            <person name="Yang W."/>
            <person name="Lam T.T.-Y."/>
            <person name="Chang Q."/>
            <person name="Ding S."/>
            <person name="Wang X."/>
            <person name="Zhu J."/>
            <person name="Ruan X."/>
            <person name="Zhao L."/>
            <person name="Wei J."/>
            <person name="Que T."/>
            <person name="Du C."/>
            <person name="Cheng J."/>
            <person name="Dai P."/>
            <person name="Han X."/>
            <person name="Huang E."/>
            <person name="Gao Y."/>
            <person name="Liu J."/>
            <person name="Shao H."/>
            <person name="Ye R."/>
            <person name="Li L."/>
            <person name="Wei W."/>
            <person name="Wang X."/>
            <person name="Wang C."/>
            <person name="Huo Q."/>
            <person name="Li W."/>
            <person name="Guo W."/>
            <person name="Chen H."/>
            <person name="Chen S."/>
            <person name="Zhou L."/>
            <person name="Zhou L."/>
            <person name="Ni X."/>
            <person name="Tian J."/>
            <person name="Zhou Y."/>
            <person name="Sheng Y."/>
            <person name="Liu T."/>
            <person name="Pan Y."/>
            <person name="Xia L."/>
            <person name="Li J."/>
            <person name="Zhao F."/>
            <person name="Cao W."/>
        </authorList>
    </citation>
    <scope>NUCLEOTIDE SEQUENCE</scope>
    <source>
        <strain evidence="3">Rmic-2018</strain>
        <tissue evidence="3">Larvae</tissue>
    </source>
</reference>
<feature type="coiled-coil region" evidence="1">
    <location>
        <begin position="25"/>
        <end position="52"/>
    </location>
</feature>
<protein>
    <recommendedName>
        <fullName evidence="5">Tick transposon</fullName>
    </recommendedName>
</protein>
<evidence type="ECO:0008006" key="5">
    <source>
        <dbReference type="Google" id="ProtNLM"/>
    </source>
</evidence>
<proteinExistence type="predicted"/>
<comment type="caution">
    <text evidence="3">The sequence shown here is derived from an EMBL/GenBank/DDBJ whole genome shotgun (WGS) entry which is preliminary data.</text>
</comment>
<evidence type="ECO:0000256" key="2">
    <source>
        <dbReference type="SAM" id="MobiDB-lite"/>
    </source>
</evidence>
<feature type="compositionally biased region" description="Polar residues" evidence="2">
    <location>
        <begin position="164"/>
        <end position="179"/>
    </location>
</feature>
<evidence type="ECO:0000256" key="1">
    <source>
        <dbReference type="SAM" id="Coils"/>
    </source>
</evidence>
<dbReference type="Proteomes" id="UP000821866">
    <property type="component" value="Unassembled WGS sequence"/>
</dbReference>